<keyword evidence="2" id="KW-1185">Reference proteome</keyword>
<dbReference type="Proteomes" id="UP000823674">
    <property type="component" value="Chromosome A05"/>
</dbReference>
<accession>A0ABQ7MDQ7</accession>
<gene>
    <name evidence="1" type="primary">A05p018740.1_BraROA</name>
    <name evidence="1" type="ORF">IGI04_018702</name>
</gene>
<sequence>FLKSGSDSGRLLGSFLESLLKYNAPEDFLKIFYYMVLIFHSFKAFERFWICRFFRSESNFGSLPERLP</sequence>
<evidence type="ECO:0000313" key="2">
    <source>
        <dbReference type="Proteomes" id="UP000823674"/>
    </source>
</evidence>
<reference evidence="1 2" key="1">
    <citation type="submission" date="2021-03" db="EMBL/GenBank/DDBJ databases">
        <authorList>
            <person name="King G.J."/>
            <person name="Bancroft I."/>
            <person name="Baten A."/>
            <person name="Bloomfield J."/>
            <person name="Borpatragohain P."/>
            <person name="He Z."/>
            <person name="Irish N."/>
            <person name="Irwin J."/>
            <person name="Liu K."/>
            <person name="Mauleon R.P."/>
            <person name="Moore J."/>
            <person name="Morris R."/>
            <person name="Ostergaard L."/>
            <person name="Wang B."/>
            <person name="Wells R."/>
        </authorList>
    </citation>
    <scope>NUCLEOTIDE SEQUENCE [LARGE SCALE GENOMIC DNA]</scope>
    <source>
        <strain evidence="1">R-o-18</strain>
        <tissue evidence="1">Leaf</tissue>
    </source>
</reference>
<dbReference type="EMBL" id="JADBGQ010000005">
    <property type="protein sequence ID" value="KAG5396888.1"/>
    <property type="molecule type" value="Genomic_DNA"/>
</dbReference>
<protein>
    <submittedName>
        <fullName evidence="1">Uncharacterized protein</fullName>
    </submittedName>
</protein>
<proteinExistence type="predicted"/>
<organism evidence="1 2">
    <name type="scientific">Brassica rapa subsp. trilocularis</name>
    <dbReference type="NCBI Taxonomy" id="1813537"/>
    <lineage>
        <taxon>Eukaryota</taxon>
        <taxon>Viridiplantae</taxon>
        <taxon>Streptophyta</taxon>
        <taxon>Embryophyta</taxon>
        <taxon>Tracheophyta</taxon>
        <taxon>Spermatophyta</taxon>
        <taxon>Magnoliopsida</taxon>
        <taxon>eudicotyledons</taxon>
        <taxon>Gunneridae</taxon>
        <taxon>Pentapetalae</taxon>
        <taxon>rosids</taxon>
        <taxon>malvids</taxon>
        <taxon>Brassicales</taxon>
        <taxon>Brassicaceae</taxon>
        <taxon>Brassiceae</taxon>
        <taxon>Brassica</taxon>
    </lineage>
</organism>
<feature type="non-terminal residue" evidence="1">
    <location>
        <position position="1"/>
    </location>
</feature>
<comment type="caution">
    <text evidence="1">The sequence shown here is derived from an EMBL/GenBank/DDBJ whole genome shotgun (WGS) entry which is preliminary data.</text>
</comment>
<name>A0ABQ7MDQ7_BRACM</name>
<evidence type="ECO:0000313" key="1">
    <source>
        <dbReference type="EMBL" id="KAG5396888.1"/>
    </source>
</evidence>